<evidence type="ECO:0000313" key="3">
    <source>
        <dbReference type="Proteomes" id="UP000308121"/>
    </source>
</evidence>
<organism evidence="2 3">
    <name type="scientific">Cellulomonas hominis</name>
    <dbReference type="NCBI Taxonomy" id="156981"/>
    <lineage>
        <taxon>Bacteria</taxon>
        <taxon>Bacillati</taxon>
        <taxon>Actinomycetota</taxon>
        <taxon>Actinomycetes</taxon>
        <taxon>Micrococcales</taxon>
        <taxon>Cellulomonadaceae</taxon>
        <taxon>Cellulomonas</taxon>
    </lineage>
</organism>
<keyword evidence="1" id="KW-0732">Signal</keyword>
<feature type="signal peptide" evidence="1">
    <location>
        <begin position="1"/>
        <end position="21"/>
    </location>
</feature>
<dbReference type="OrthoDB" id="3403621at2"/>
<comment type="caution">
    <text evidence="2">The sequence shown here is derived from an EMBL/GenBank/DDBJ whole genome shotgun (WGS) entry which is preliminary data.</text>
</comment>
<accession>A0A7Z8JYK6</accession>
<dbReference type="RefSeq" id="WP_154729693.1">
    <property type="nucleotide sequence ID" value="NZ_SZYE01000078.1"/>
</dbReference>
<name>A0A7Z8JYK6_9CELL</name>
<gene>
    <name evidence="2" type="ORF">FA014_10815</name>
</gene>
<dbReference type="PROSITE" id="PS51257">
    <property type="entry name" value="PROKAR_LIPOPROTEIN"/>
    <property type="match status" value="1"/>
</dbReference>
<dbReference type="Proteomes" id="UP000308121">
    <property type="component" value="Unassembled WGS sequence"/>
</dbReference>
<proteinExistence type="predicted"/>
<feature type="chain" id="PRO_5039311775" description="Lipoprotein" evidence="1">
    <location>
        <begin position="22"/>
        <end position="352"/>
    </location>
</feature>
<evidence type="ECO:0000313" key="2">
    <source>
        <dbReference type="EMBL" id="TKR23514.1"/>
    </source>
</evidence>
<sequence length="352" mass="38481">MTTSRPLRPAAVAVLAVLALAGCSGGGGDGGSSKSTEWTPGPLDEYQARIFGYSLDDERSEEEVQAESDRQNRRVEELVAACMADEGFDYTPAENNASVVMGSEDDLDVEWGTREFAEQYGYAISTDPWGDMDAGETTEWVDPNAEYVEAMSESEAAAWSEALYGPPVEGDGDEAQEYDWTTSGCYGAAQHEVYEGGGATDEFAGLQDELNRFYETVQADPRVAELDNAWASCMADEGFDSLTDASTATDALYTEWNGLQGWEDPEYQAQMESWDWEAQPDGPPAPEVDEAAVKAFTEKEIKQAVADFGCQEKVDYVAERTRIDHELQQEFVDQHGDELEAWATAATAAREG</sequence>
<dbReference type="AlphaFoldDB" id="A0A7Z8JYK6"/>
<dbReference type="EMBL" id="SZYE01000078">
    <property type="protein sequence ID" value="TKR23514.1"/>
    <property type="molecule type" value="Genomic_DNA"/>
</dbReference>
<reference evidence="2 3" key="1">
    <citation type="submission" date="2019-05" db="EMBL/GenBank/DDBJ databases">
        <title>Genome sequence of Cellulomonas hominis strain CS1.</title>
        <authorList>
            <person name="Belmont J."/>
            <person name="Maclea K.S."/>
        </authorList>
    </citation>
    <scope>NUCLEOTIDE SEQUENCE [LARGE SCALE GENOMIC DNA]</scope>
    <source>
        <strain evidence="2 3">CS1</strain>
    </source>
</reference>
<evidence type="ECO:0008006" key="4">
    <source>
        <dbReference type="Google" id="ProtNLM"/>
    </source>
</evidence>
<evidence type="ECO:0000256" key="1">
    <source>
        <dbReference type="SAM" id="SignalP"/>
    </source>
</evidence>
<protein>
    <recommendedName>
        <fullName evidence="4">Lipoprotein</fullName>
    </recommendedName>
</protein>